<keyword evidence="7" id="KW-1185">Reference proteome</keyword>
<dbReference type="EMBL" id="CAUOFW020008279">
    <property type="protein sequence ID" value="CAK9182257.1"/>
    <property type="molecule type" value="Genomic_DNA"/>
</dbReference>
<dbReference type="SMART" id="SM00025">
    <property type="entry name" value="Pumilio"/>
    <property type="match status" value="8"/>
</dbReference>
<dbReference type="GO" id="GO:0006417">
    <property type="term" value="P:regulation of translation"/>
    <property type="evidence" value="ECO:0007669"/>
    <property type="project" value="UniProtKB-KW"/>
</dbReference>
<dbReference type="PROSITE" id="PS50303">
    <property type="entry name" value="PUM_HD"/>
    <property type="match status" value="1"/>
</dbReference>
<evidence type="ECO:0000313" key="7">
    <source>
        <dbReference type="Proteomes" id="UP001642360"/>
    </source>
</evidence>
<feature type="repeat" description="Pumilio" evidence="4">
    <location>
        <begin position="428"/>
        <end position="463"/>
    </location>
</feature>
<feature type="domain" description="PUM-HD" evidence="5">
    <location>
        <begin position="221"/>
        <end position="567"/>
    </location>
</feature>
<dbReference type="InterPro" id="IPR011989">
    <property type="entry name" value="ARM-like"/>
</dbReference>
<evidence type="ECO:0000256" key="1">
    <source>
        <dbReference type="ARBA" id="ARBA00022737"/>
    </source>
</evidence>
<reference evidence="6 7" key="1">
    <citation type="submission" date="2024-02" db="EMBL/GenBank/DDBJ databases">
        <authorList>
            <person name="Vignale AGUSTIN F."/>
            <person name="Sosa J E."/>
            <person name="Modenutti C."/>
        </authorList>
    </citation>
    <scope>NUCLEOTIDE SEQUENCE [LARGE SCALE GENOMIC DNA]</scope>
</reference>
<keyword evidence="2" id="KW-0810">Translation regulation</keyword>
<dbReference type="PROSITE" id="PS50302">
    <property type="entry name" value="PUM"/>
    <property type="match status" value="3"/>
</dbReference>
<organism evidence="6 7">
    <name type="scientific">Ilex paraguariensis</name>
    <name type="common">yerba mate</name>
    <dbReference type="NCBI Taxonomy" id="185542"/>
    <lineage>
        <taxon>Eukaryota</taxon>
        <taxon>Viridiplantae</taxon>
        <taxon>Streptophyta</taxon>
        <taxon>Embryophyta</taxon>
        <taxon>Tracheophyta</taxon>
        <taxon>Spermatophyta</taxon>
        <taxon>Magnoliopsida</taxon>
        <taxon>eudicotyledons</taxon>
        <taxon>Gunneridae</taxon>
        <taxon>Pentapetalae</taxon>
        <taxon>asterids</taxon>
        <taxon>campanulids</taxon>
        <taxon>Aquifoliales</taxon>
        <taxon>Aquifoliaceae</taxon>
        <taxon>Ilex</taxon>
    </lineage>
</organism>
<evidence type="ECO:0000313" key="6">
    <source>
        <dbReference type="EMBL" id="CAK9182257.1"/>
    </source>
</evidence>
<name>A0ABC8UMZ6_9AQUA</name>
<keyword evidence="3" id="KW-0694">RNA-binding</keyword>
<dbReference type="Proteomes" id="UP001642360">
    <property type="component" value="Unassembled WGS sequence"/>
</dbReference>
<dbReference type="Gene3D" id="1.25.10.10">
    <property type="entry name" value="Leucine-rich Repeat Variant"/>
    <property type="match status" value="1"/>
</dbReference>
<protein>
    <recommendedName>
        <fullName evidence="5">PUM-HD domain-containing protein</fullName>
    </recommendedName>
</protein>
<dbReference type="PANTHER" id="PTHR12537">
    <property type="entry name" value="RNA BINDING PROTEIN PUMILIO-RELATED"/>
    <property type="match status" value="1"/>
</dbReference>
<dbReference type="InterPro" id="IPR033133">
    <property type="entry name" value="PUM-HD"/>
</dbReference>
<comment type="caution">
    <text evidence="6">The sequence shown here is derived from an EMBL/GenBank/DDBJ whole genome shotgun (WGS) entry which is preliminary data.</text>
</comment>
<dbReference type="Pfam" id="PF00806">
    <property type="entry name" value="PUF"/>
    <property type="match status" value="7"/>
</dbReference>
<gene>
    <name evidence="6" type="ORF">ILEXP_LOCUS52391</name>
</gene>
<proteinExistence type="predicted"/>
<evidence type="ECO:0000256" key="2">
    <source>
        <dbReference type="ARBA" id="ARBA00022845"/>
    </source>
</evidence>
<dbReference type="GO" id="GO:0003723">
    <property type="term" value="F:RNA binding"/>
    <property type="evidence" value="ECO:0007669"/>
    <property type="project" value="UniProtKB-KW"/>
</dbReference>
<dbReference type="SUPFAM" id="SSF48371">
    <property type="entry name" value="ARM repeat"/>
    <property type="match status" value="1"/>
</dbReference>
<dbReference type="PANTHER" id="PTHR12537:SF137">
    <property type="entry name" value="PUMILIO HOMOLOG 16-RELATED"/>
    <property type="match status" value="1"/>
</dbReference>
<keyword evidence="1" id="KW-0677">Repeat</keyword>
<sequence>MVGSNSETPTRPRASDHNDVVFSFENLGLGENETTPSRPSYSWNISSAQNQRQGIGSDEQCQWRSGEPSLITRVSDKPEFSSRIFNPQDNIWAYDYCDYGRGSLISDLHSGPGSCIGSMDHRNNFLDNNTANFSGTLNGRKVSMNSCYESPSTSNSVNLLRGQSFLNDPANGYRLGFGNTDDYRMDMYSENQFPYDQNHQFMGITSNEFYLGKRYNLYDGDRAYTSGSLKQHMSQYDGQRSVISSRGLDIVTMAMTKNGSQLLQSFLQGGIYETNIILEGVLPWIFEVMKDHNGRHVFHKLLDVCNSRQLESLFMKLMSQSELFLEVAVNSHGSHSVQKLIQKLKKTPLAYSLTHCLSTKICELMMHSQGLHVIRQCLYKLGDQPNQVLYDGIIKHFLKIATDKYGCLSFNQCIDCISGEPRERLLNRIADESDYLSNDPLGNHVVQHVLSLDNLEISEKICDRLRGKYVELSLKKGGSHIVEKCIKSSLKGLVYVVHEILNTKNAPSKLARHMFGNYVIQTAIKTSKKNHPVLYENLVNVLRPYLHRLANPNGGEQKIIALISDGVPRSRAKFNPVTSQL</sequence>
<accession>A0ABC8UMZ6</accession>
<feature type="repeat" description="Pumilio" evidence="4">
    <location>
        <begin position="499"/>
        <end position="540"/>
    </location>
</feature>
<feature type="repeat" description="Pumilio" evidence="4">
    <location>
        <begin position="392"/>
        <end position="427"/>
    </location>
</feature>
<evidence type="ECO:0000256" key="4">
    <source>
        <dbReference type="PROSITE-ProRule" id="PRU00317"/>
    </source>
</evidence>
<evidence type="ECO:0000259" key="5">
    <source>
        <dbReference type="PROSITE" id="PS50303"/>
    </source>
</evidence>
<evidence type="ECO:0000256" key="3">
    <source>
        <dbReference type="ARBA" id="ARBA00022884"/>
    </source>
</evidence>
<dbReference type="InterPro" id="IPR016024">
    <property type="entry name" value="ARM-type_fold"/>
</dbReference>
<dbReference type="AlphaFoldDB" id="A0ABC8UMZ6"/>
<dbReference type="InterPro" id="IPR001313">
    <property type="entry name" value="Pumilio_RNA-bd_rpt"/>
</dbReference>